<sequence>MTTRPNIRIREATPADVETIVDVYFAAFDDNVMNQLMYPGGVSADARKKFGAKFLPQPASEDAGQSTTAKGQNFVYVATDTSGEIIAFAKWLLQREARPEEEWIKEDFTATVEGWGEGCDLGVVDSFIGLMNRAQSEHAKGEAALYLSIIGCNPARQRSGAGSALLEWGVNLADSLGLPCRLEASPIGYGLYRKFGFEDVGVVDVKISENWGVTNTNGSNWGANNAILLAGPLADGAQRTVIMRRPCKRARPFPISAQHVTPQGGYLQADYPRSHWQPSRRPLATHHHADPSTSSETGSDCSHKMDPLSAAANIIQIINAANKVSTLRAILDDLHFLISCNHGPSTLDTLTREHGPVEGCRKVVSELEDMLPDECQFATDSKTKAVFTAVRWLWKESRAKALLDELREYKTTIALALTTDSSLDIKETKHNTEKIYAALTDAQEQNVFNWLIATDPSEIHQRSNDTYEPGTGEWLFRSPEWESWLEGKTRCLWVHGIPGAGKTIFASHLFDSVWSYCGQQRSEYACAYYYCYFGHSQDETVPFLRWILLELCRRLGRVPLVVHELYRRGGIPTPRDLLATLEHVIRAFDRVFVFVDAVDESIQRENLLRVLRDLAVDGRFHNLHLLATSREYLDIEEVMMEVATPISMRNALVDDDIALYVKSRLETHPKLKRWPPAFRDEVVGALRTEANGMFRWAVCQIEALKRLKPDIRTVKAALGNLPKTLDETYERVFSRIPEDARLFIQHVLHWMSTHRMIHQAIPGVARIATCDFSRIEIPKLADIPCSVLFAAVQRSLADEEECDPLFLDGYVLDEELLRELCGCLVTVETHTIRSNGCSNGEMLVVSFAHYTVLEFLESRRIRSGPAAPFALDRNRVFAEHATILLQGAISSVDQWALEIPDRPGPDVYGDFDRYCAQSSAILLHWHTAMLAASATTSWIVPAVQLLQIRGLELGSLFWYPPDSFYRLQNPISPAITGFRRVYKLKLLSPPSEPHLEPLVRMLQVDERGYLARALLTSVGRTAEDLTSQVDLEFQPGTFFHVRRLPSNLLSTKDRYSEIYHFRGSVLEFFAHLPCGTWAQPWQGLLDMLDFAAGHFDPSKILLFTVANHQHDIASIEPTIVCRCCLALKKLLQLGARSTIPGYAVGSLQIATARSDFEVVKILLEAGTDPNDVGGLGGELGTPEKGPMLRGFNCLRGRSPLNIVNEKYSATLCSQNVWFGDLEAPRFGQVEELLVQYGARDFNALSDLDSYLAAEMKTIRIDISETSGDGEDATHAMQQPRTDNKLAFTTTV</sequence>
<organism evidence="1 2">
    <name type="scientific">Chaetomium tenue</name>
    <dbReference type="NCBI Taxonomy" id="1854479"/>
    <lineage>
        <taxon>Eukaryota</taxon>
        <taxon>Fungi</taxon>
        <taxon>Dikarya</taxon>
        <taxon>Ascomycota</taxon>
        <taxon>Pezizomycotina</taxon>
        <taxon>Sordariomycetes</taxon>
        <taxon>Sordariomycetidae</taxon>
        <taxon>Sordariales</taxon>
        <taxon>Chaetomiaceae</taxon>
        <taxon>Chaetomium</taxon>
    </lineage>
</organism>
<evidence type="ECO:0000313" key="2">
    <source>
        <dbReference type="Proteomes" id="UP000724584"/>
    </source>
</evidence>
<dbReference type="Proteomes" id="UP000724584">
    <property type="component" value="Unassembled WGS sequence"/>
</dbReference>
<evidence type="ECO:0000313" key="1">
    <source>
        <dbReference type="EMBL" id="KAH6650508.1"/>
    </source>
</evidence>
<name>A0ACB7PN18_9PEZI</name>
<reference evidence="1 2" key="1">
    <citation type="journal article" date="2021" name="Nat. Commun.">
        <title>Genetic determinants of endophytism in the Arabidopsis root mycobiome.</title>
        <authorList>
            <person name="Mesny F."/>
            <person name="Miyauchi S."/>
            <person name="Thiergart T."/>
            <person name="Pickel B."/>
            <person name="Atanasova L."/>
            <person name="Karlsson M."/>
            <person name="Huettel B."/>
            <person name="Barry K.W."/>
            <person name="Haridas S."/>
            <person name="Chen C."/>
            <person name="Bauer D."/>
            <person name="Andreopoulos W."/>
            <person name="Pangilinan J."/>
            <person name="LaButti K."/>
            <person name="Riley R."/>
            <person name="Lipzen A."/>
            <person name="Clum A."/>
            <person name="Drula E."/>
            <person name="Henrissat B."/>
            <person name="Kohler A."/>
            <person name="Grigoriev I.V."/>
            <person name="Martin F.M."/>
            <person name="Hacquard S."/>
        </authorList>
    </citation>
    <scope>NUCLEOTIDE SEQUENCE [LARGE SCALE GENOMIC DNA]</scope>
    <source>
        <strain evidence="1 2">MPI-SDFR-AT-0079</strain>
    </source>
</reference>
<gene>
    <name evidence="1" type="ORF">F5144DRAFT_481517</name>
</gene>
<comment type="caution">
    <text evidence="1">The sequence shown here is derived from an EMBL/GenBank/DDBJ whole genome shotgun (WGS) entry which is preliminary data.</text>
</comment>
<dbReference type="EMBL" id="JAGIZQ010000001">
    <property type="protein sequence ID" value="KAH6650508.1"/>
    <property type="molecule type" value="Genomic_DNA"/>
</dbReference>
<proteinExistence type="predicted"/>
<keyword evidence="2" id="KW-1185">Reference proteome</keyword>
<accession>A0ACB7PN18</accession>
<protein>
    <submittedName>
        <fullName evidence="1">Uncharacterized protein</fullName>
    </submittedName>
</protein>